<proteinExistence type="predicted"/>
<dbReference type="AlphaFoldDB" id="A0A3B1CMB2"/>
<protein>
    <recommendedName>
        <fullName evidence="2">DNRLRE domain-containing protein</fullName>
    </recommendedName>
</protein>
<dbReference type="NCBIfam" id="NF033679">
    <property type="entry name" value="DNRLRE_dom"/>
    <property type="match status" value="1"/>
</dbReference>
<accession>A0A3B1CMB2</accession>
<sequence>MVRLFKVILPLLLVFIFISCSDEPNLVGADLLPHSDLLDIVQVNSLEAELQQQSKFYSDSLNLTSSKVLLLGKHGNVESTMLMKFLIFLPDSLKEAVKNKTLQILSSTIEMDPIYTYADKSNPFDFTVHKINSSWNSLTFTKDSLASLDYEDVDRSSNRIYEDTLITFNFDQELTKEWLELSTSADQASNKGLYFNYTPSSDKIIGFPAISYSDENKLARLKIIVEVPNSFVDTIVVQVTSDVHVIDGELPVGNSENIFIQGGISIRSSFKIDVSMIPDNTIINKATLRFYYDGSESLIGTKPSDSLGVLALSDYELNKMDKTLAPTLLRKDSTFYSGDITGYVQRWVTDHENNGIQLYLANELITVNKIALKGSSTADKNLRPYLEIIYTAKR</sequence>
<evidence type="ECO:0000313" key="1">
    <source>
        <dbReference type="EMBL" id="VAX25124.1"/>
    </source>
</evidence>
<name>A0A3B1CMB2_9ZZZZ</name>
<dbReference type="PROSITE" id="PS51257">
    <property type="entry name" value="PROKAR_LIPOPROTEIN"/>
    <property type="match status" value="1"/>
</dbReference>
<organism evidence="1">
    <name type="scientific">hydrothermal vent metagenome</name>
    <dbReference type="NCBI Taxonomy" id="652676"/>
    <lineage>
        <taxon>unclassified sequences</taxon>
        <taxon>metagenomes</taxon>
        <taxon>ecological metagenomes</taxon>
    </lineage>
</organism>
<gene>
    <name evidence="1" type="ORF">MNBD_IGNAVI01-2162</name>
</gene>
<dbReference type="EMBL" id="UOGD01000291">
    <property type="protein sequence ID" value="VAX25124.1"/>
    <property type="molecule type" value="Genomic_DNA"/>
</dbReference>
<reference evidence="1" key="1">
    <citation type="submission" date="2018-06" db="EMBL/GenBank/DDBJ databases">
        <authorList>
            <person name="Zhirakovskaya E."/>
        </authorList>
    </citation>
    <scope>NUCLEOTIDE SEQUENCE</scope>
</reference>
<evidence type="ECO:0008006" key="2">
    <source>
        <dbReference type="Google" id="ProtNLM"/>
    </source>
</evidence>